<dbReference type="EMBL" id="JAADJZ010000004">
    <property type="protein sequence ID" value="KAF2875748.1"/>
    <property type="molecule type" value="Genomic_DNA"/>
</dbReference>
<dbReference type="Pfam" id="PF01073">
    <property type="entry name" value="3Beta_HSD"/>
    <property type="match status" value="1"/>
</dbReference>
<accession>A0A7C8IC13</accession>
<name>A0A7C8IC13_9PLEO</name>
<feature type="domain" description="Ketoreductase" evidence="3">
    <location>
        <begin position="2"/>
        <end position="180"/>
    </location>
</feature>
<dbReference type="OrthoDB" id="10058185at2759"/>
<dbReference type="PANTHER" id="PTHR43245">
    <property type="entry name" value="BIFUNCTIONAL POLYMYXIN RESISTANCE PROTEIN ARNA"/>
    <property type="match status" value="1"/>
</dbReference>
<protein>
    <submittedName>
        <fullName evidence="4">C-3 sterol dehydrogenase/C-4 decarboxylase-like protein</fullName>
    </submittedName>
</protein>
<keyword evidence="5" id="KW-1185">Reference proteome</keyword>
<dbReference type="Proteomes" id="UP000481861">
    <property type="component" value="Unassembled WGS sequence"/>
</dbReference>
<sequence>MGTVLVTGGAGIVGSHVIDALMKESHCERVVATYHRQKKHQDACPGVDYHVCNILDTSAVADLLDKTRPRVIIHTISPGPSAPADVQHQVNYVATKELLELALNHPDVEAFVYTSSVEAVVLGSGLNEVPVTENNAQLNSLNSFTGLSAYGRTKGAADQLVLSANTRGNILNQGDGYRGHLRTTTLRVGGLYGERDLKTIHEMIKCVNTIATRIQIGPDHVMNEWVYTENVAQAHVLAAKALLDDRTSADTKVDGESFFITDDSPMRFWEFSRKVWKAAGDTSLNAEKPARVVRIPIWVVVIAVSVGEWIQKLMGSRTNQMKLSRHHLEYMRGGCRFSVEKAKERLGYRPVCDTNEGIRRSVAWFQRKESQIMFEQ</sequence>
<evidence type="ECO:0000259" key="3">
    <source>
        <dbReference type="SMART" id="SM00822"/>
    </source>
</evidence>
<dbReference type="GO" id="GO:0006694">
    <property type="term" value="P:steroid biosynthetic process"/>
    <property type="evidence" value="ECO:0007669"/>
    <property type="project" value="InterPro"/>
</dbReference>
<dbReference type="SUPFAM" id="SSF51735">
    <property type="entry name" value="NAD(P)-binding Rossmann-fold domains"/>
    <property type="match status" value="1"/>
</dbReference>
<gene>
    <name evidence="4" type="ORF">BDV95DRAFT_626195</name>
</gene>
<evidence type="ECO:0000313" key="4">
    <source>
        <dbReference type="EMBL" id="KAF2875748.1"/>
    </source>
</evidence>
<dbReference type="InterPro" id="IPR002225">
    <property type="entry name" value="3Beta_OHSteriod_DH/Estase"/>
</dbReference>
<dbReference type="SMART" id="SM00822">
    <property type="entry name" value="PKS_KR"/>
    <property type="match status" value="1"/>
</dbReference>
<dbReference type="InterPro" id="IPR036291">
    <property type="entry name" value="NAD(P)-bd_dom_sf"/>
</dbReference>
<reference evidence="4 5" key="1">
    <citation type="submission" date="2020-01" db="EMBL/GenBank/DDBJ databases">
        <authorList>
            <consortium name="DOE Joint Genome Institute"/>
            <person name="Haridas S."/>
            <person name="Albert R."/>
            <person name="Binder M."/>
            <person name="Bloem J."/>
            <person name="Labutti K."/>
            <person name="Salamov A."/>
            <person name="Andreopoulos B."/>
            <person name="Baker S.E."/>
            <person name="Barry K."/>
            <person name="Bills G."/>
            <person name="Bluhm B.H."/>
            <person name="Cannon C."/>
            <person name="Castanera R."/>
            <person name="Culley D.E."/>
            <person name="Daum C."/>
            <person name="Ezra D."/>
            <person name="Gonzalez J.B."/>
            <person name="Henrissat B."/>
            <person name="Kuo A."/>
            <person name="Liang C."/>
            <person name="Lipzen A."/>
            <person name="Lutzoni F."/>
            <person name="Magnuson J."/>
            <person name="Mondo S."/>
            <person name="Nolan M."/>
            <person name="Ohm R."/>
            <person name="Pangilinan J."/>
            <person name="Park H.-J.H."/>
            <person name="Ramirez L."/>
            <person name="Alfaro M."/>
            <person name="Sun H."/>
            <person name="Tritt A."/>
            <person name="Yoshinaga Y."/>
            <person name="Zwiers L.-H.L."/>
            <person name="Turgeon B.G."/>
            <person name="Goodwin S.B."/>
            <person name="Spatafora J.W."/>
            <person name="Crous P.W."/>
            <person name="Grigoriev I.V."/>
        </authorList>
    </citation>
    <scope>NUCLEOTIDE SEQUENCE [LARGE SCALE GENOMIC DNA]</scope>
    <source>
        <strain evidence="4 5">CBS 611.86</strain>
    </source>
</reference>
<dbReference type="AlphaFoldDB" id="A0A7C8IC13"/>
<comment type="caution">
    <text evidence="4">The sequence shown here is derived from an EMBL/GenBank/DDBJ whole genome shotgun (WGS) entry which is preliminary data.</text>
</comment>
<dbReference type="PANTHER" id="PTHR43245:SF51">
    <property type="entry name" value="SHORT CHAIN DEHYDROGENASE_REDUCTASE FAMILY 42E, MEMBER 2"/>
    <property type="match status" value="1"/>
</dbReference>
<evidence type="ECO:0000256" key="2">
    <source>
        <dbReference type="ARBA" id="ARBA00023002"/>
    </source>
</evidence>
<dbReference type="GO" id="GO:0016616">
    <property type="term" value="F:oxidoreductase activity, acting on the CH-OH group of donors, NAD or NADP as acceptor"/>
    <property type="evidence" value="ECO:0007669"/>
    <property type="project" value="InterPro"/>
</dbReference>
<keyword evidence="2" id="KW-0560">Oxidoreductase</keyword>
<proteinExistence type="inferred from homology"/>
<dbReference type="InterPro" id="IPR057326">
    <property type="entry name" value="KR_dom"/>
</dbReference>
<evidence type="ECO:0000256" key="1">
    <source>
        <dbReference type="ARBA" id="ARBA00009219"/>
    </source>
</evidence>
<dbReference type="Gene3D" id="3.40.50.720">
    <property type="entry name" value="NAD(P)-binding Rossmann-like Domain"/>
    <property type="match status" value="1"/>
</dbReference>
<dbReference type="InterPro" id="IPR050177">
    <property type="entry name" value="Lipid_A_modif_metabolic_enz"/>
</dbReference>
<comment type="similarity">
    <text evidence="1">Belongs to the 3-beta-HSD family.</text>
</comment>
<organism evidence="4 5">
    <name type="scientific">Massariosphaeria phaeospora</name>
    <dbReference type="NCBI Taxonomy" id="100035"/>
    <lineage>
        <taxon>Eukaryota</taxon>
        <taxon>Fungi</taxon>
        <taxon>Dikarya</taxon>
        <taxon>Ascomycota</taxon>
        <taxon>Pezizomycotina</taxon>
        <taxon>Dothideomycetes</taxon>
        <taxon>Pleosporomycetidae</taxon>
        <taxon>Pleosporales</taxon>
        <taxon>Pleosporales incertae sedis</taxon>
        <taxon>Massariosphaeria</taxon>
    </lineage>
</organism>
<evidence type="ECO:0000313" key="5">
    <source>
        <dbReference type="Proteomes" id="UP000481861"/>
    </source>
</evidence>